<sequence length="58" mass="6532">MNKCELNAPLVNLLQARRQPTNIVKKPFNTGVKQQSKVTDSCSEVNKLRCIVGYITKI</sequence>
<evidence type="ECO:0000313" key="1">
    <source>
        <dbReference type="EMBL" id="GAD01751.1"/>
    </source>
</evidence>
<organism evidence="1 2">
    <name type="scientific">Agarivorans albus MKT 106</name>
    <dbReference type="NCBI Taxonomy" id="1331007"/>
    <lineage>
        <taxon>Bacteria</taxon>
        <taxon>Pseudomonadati</taxon>
        <taxon>Pseudomonadota</taxon>
        <taxon>Gammaproteobacteria</taxon>
        <taxon>Alteromonadales</taxon>
        <taxon>Alteromonadaceae</taxon>
        <taxon>Agarivorans</taxon>
    </lineage>
</organism>
<proteinExistence type="predicted"/>
<comment type="caution">
    <text evidence="1">The sequence shown here is derived from an EMBL/GenBank/DDBJ whole genome shotgun (WGS) entry which is preliminary data.</text>
</comment>
<reference evidence="1" key="1">
    <citation type="journal article" date="2013" name="Genome Announc.">
        <title>Draft Genome Sequence of Agarivorans albus Strain MKT 106T, an Agarolytic Marine Bacterium.</title>
        <authorList>
            <person name="Yasuike M."/>
            <person name="Nakamura Y."/>
            <person name="Kai W."/>
            <person name="Fujiwara A."/>
            <person name="Fukui Y."/>
            <person name="Satomi M."/>
            <person name="Sano M."/>
        </authorList>
    </citation>
    <scope>NUCLEOTIDE SEQUENCE [LARGE SCALE GENOMIC DNA]</scope>
</reference>
<dbReference type="EMBL" id="BARX01000010">
    <property type="protein sequence ID" value="GAD01751.1"/>
    <property type="molecule type" value="Genomic_DNA"/>
</dbReference>
<gene>
    <name evidence="1" type="ORF">AALB_1831</name>
</gene>
<protein>
    <submittedName>
        <fullName evidence="1">Uncharacterized protein</fullName>
    </submittedName>
</protein>
<dbReference type="Proteomes" id="UP000014461">
    <property type="component" value="Unassembled WGS sequence"/>
</dbReference>
<dbReference type="STRING" id="1331007.AALB_1831"/>
<evidence type="ECO:0000313" key="2">
    <source>
        <dbReference type="Proteomes" id="UP000014461"/>
    </source>
</evidence>
<accession>R9PT39</accession>
<keyword evidence="2" id="KW-1185">Reference proteome</keyword>
<dbReference type="AlphaFoldDB" id="R9PT39"/>
<name>R9PT39_AGAAL</name>